<evidence type="ECO:0000256" key="1">
    <source>
        <dbReference type="SAM" id="Phobius"/>
    </source>
</evidence>
<reference evidence="2 3" key="1">
    <citation type="journal article" date="2013" name="Environ. Microbiol.">
        <title>Complete genome, catabolic sub-proteomes and key-metabolites of Desulfobacula toluolica Tol2, a marine, aromatic compound-degrading, sulfate-reducing bacterium.</title>
        <authorList>
            <person name="Wohlbrand L."/>
            <person name="Jacob J.H."/>
            <person name="Kube M."/>
            <person name="Mussmann M."/>
            <person name="Jarling R."/>
            <person name="Beck A."/>
            <person name="Amann R."/>
            <person name="Wilkes H."/>
            <person name="Reinhardt R."/>
            <person name="Rabus R."/>
        </authorList>
    </citation>
    <scope>NUCLEOTIDE SEQUENCE [LARGE SCALE GENOMIC DNA]</scope>
    <source>
        <strain evidence="3">DSM 7467 / Tol2</strain>
    </source>
</reference>
<name>K0NH35_DESTT</name>
<protein>
    <submittedName>
        <fullName evidence="2">Uncharacterized protein</fullName>
    </submittedName>
</protein>
<dbReference type="STRING" id="651182.TOL2_C10080"/>
<dbReference type="EMBL" id="FO203503">
    <property type="protein sequence ID" value="CCK79173.1"/>
    <property type="molecule type" value="Genomic_DNA"/>
</dbReference>
<keyword evidence="1" id="KW-0472">Membrane</keyword>
<dbReference type="Proteomes" id="UP000007347">
    <property type="component" value="Chromosome"/>
</dbReference>
<feature type="transmembrane region" description="Helical" evidence="1">
    <location>
        <begin position="139"/>
        <end position="159"/>
    </location>
</feature>
<keyword evidence="1" id="KW-1133">Transmembrane helix</keyword>
<keyword evidence="3" id="KW-1185">Reference proteome</keyword>
<keyword evidence="1" id="KW-0812">Transmembrane</keyword>
<gene>
    <name evidence="2" type="ordered locus">TOL2_C10080</name>
</gene>
<organism evidence="2 3">
    <name type="scientific">Desulfobacula toluolica (strain DSM 7467 / Tol2)</name>
    <dbReference type="NCBI Taxonomy" id="651182"/>
    <lineage>
        <taxon>Bacteria</taxon>
        <taxon>Pseudomonadati</taxon>
        <taxon>Thermodesulfobacteriota</taxon>
        <taxon>Desulfobacteria</taxon>
        <taxon>Desulfobacterales</taxon>
        <taxon>Desulfobacteraceae</taxon>
        <taxon>Desulfobacula</taxon>
    </lineage>
</organism>
<dbReference type="HOGENOM" id="CLU_1438982_0_0_7"/>
<dbReference type="KEGG" id="dto:TOL2_C10080"/>
<proteinExistence type="predicted"/>
<sequence>MNSGHQRPAAKGADLIYGTQVIHKQGAFSPGRIIFFFRNFFAFHAQSGKTVCGHFWNISFFWKMTIDSVLKRFFFQQGQSAKQKIGFKACQSDITGAAGGTFFLADSFHMVNCIIVKRIDFFQPFNTRITPLIFQLKPFIFLTNLVIFKLTLFCIYSNLYKQSNLLSWFGDKNKDIKYDSNKNASVSS</sequence>
<dbReference type="AlphaFoldDB" id="K0NH35"/>
<evidence type="ECO:0000313" key="3">
    <source>
        <dbReference type="Proteomes" id="UP000007347"/>
    </source>
</evidence>
<evidence type="ECO:0000313" key="2">
    <source>
        <dbReference type="EMBL" id="CCK79173.1"/>
    </source>
</evidence>
<accession>K0NH35</accession>